<organism evidence="1 2">
    <name type="scientific">Macrosiphum euphorbiae</name>
    <name type="common">potato aphid</name>
    <dbReference type="NCBI Taxonomy" id="13131"/>
    <lineage>
        <taxon>Eukaryota</taxon>
        <taxon>Metazoa</taxon>
        <taxon>Ecdysozoa</taxon>
        <taxon>Arthropoda</taxon>
        <taxon>Hexapoda</taxon>
        <taxon>Insecta</taxon>
        <taxon>Pterygota</taxon>
        <taxon>Neoptera</taxon>
        <taxon>Paraneoptera</taxon>
        <taxon>Hemiptera</taxon>
        <taxon>Sternorrhyncha</taxon>
        <taxon>Aphidomorpha</taxon>
        <taxon>Aphidoidea</taxon>
        <taxon>Aphididae</taxon>
        <taxon>Macrosiphini</taxon>
        <taxon>Macrosiphum</taxon>
    </lineage>
</organism>
<protein>
    <submittedName>
        <fullName evidence="1">Uncharacterized protein</fullName>
    </submittedName>
</protein>
<reference evidence="1 2" key="1">
    <citation type="submission" date="2023-01" db="EMBL/GenBank/DDBJ databases">
        <authorList>
            <person name="Whitehead M."/>
        </authorList>
    </citation>
    <scope>NUCLEOTIDE SEQUENCE [LARGE SCALE GENOMIC DNA]</scope>
</reference>
<dbReference type="EMBL" id="CARXXK010000002">
    <property type="protein sequence ID" value="CAI6358801.1"/>
    <property type="molecule type" value="Genomic_DNA"/>
</dbReference>
<keyword evidence="2" id="KW-1185">Reference proteome</keyword>
<name>A0AAV0WSL2_9HEMI</name>
<accession>A0AAV0WSL2</accession>
<evidence type="ECO:0000313" key="2">
    <source>
        <dbReference type="Proteomes" id="UP001160148"/>
    </source>
</evidence>
<sequence>MNDEDFVSLEMLEKNITNRKVKVSGDKINWLQTRQIKLCRSHPFSLFMSQTLSDKNFIEINIEKRYRGRASNDIFPSGALLTQLWPNGKEINKEKLDDIKSIMHLIPADAHEFHTNFTGNSVIEEDVNGYNENLDFDIETFNND</sequence>
<comment type="caution">
    <text evidence="1">The sequence shown here is derived from an EMBL/GenBank/DDBJ whole genome shotgun (WGS) entry which is preliminary data.</text>
</comment>
<evidence type="ECO:0000313" key="1">
    <source>
        <dbReference type="EMBL" id="CAI6358801.1"/>
    </source>
</evidence>
<dbReference type="AlphaFoldDB" id="A0AAV0WSL2"/>
<gene>
    <name evidence="1" type="ORF">MEUPH1_LOCUS14284</name>
</gene>
<proteinExistence type="predicted"/>
<dbReference type="Proteomes" id="UP001160148">
    <property type="component" value="Unassembled WGS sequence"/>
</dbReference>